<reference evidence="4" key="1">
    <citation type="journal article" date="2017" name="Nat. Ecol. Evol.">
        <title>Genome expansion and lineage-specific genetic innovations in the forest pathogenic fungi Armillaria.</title>
        <authorList>
            <person name="Sipos G."/>
            <person name="Prasanna A.N."/>
            <person name="Walter M.C."/>
            <person name="O'Connor E."/>
            <person name="Balint B."/>
            <person name="Krizsan K."/>
            <person name="Kiss B."/>
            <person name="Hess J."/>
            <person name="Varga T."/>
            <person name="Slot J."/>
            <person name="Riley R."/>
            <person name="Boka B."/>
            <person name="Rigling D."/>
            <person name="Barry K."/>
            <person name="Lee J."/>
            <person name="Mihaltcheva S."/>
            <person name="LaButti K."/>
            <person name="Lipzen A."/>
            <person name="Waldron R."/>
            <person name="Moloney N.M."/>
            <person name="Sperisen C."/>
            <person name="Kredics L."/>
            <person name="Vagvoelgyi C."/>
            <person name="Patrignani A."/>
            <person name="Fitzpatrick D."/>
            <person name="Nagy I."/>
            <person name="Doyle S."/>
            <person name="Anderson J.B."/>
            <person name="Grigoriev I.V."/>
            <person name="Gueldener U."/>
            <person name="Muensterkoetter M."/>
            <person name="Nagy L.G."/>
        </authorList>
    </citation>
    <scope>NUCLEOTIDE SEQUENCE [LARGE SCALE GENOMIC DNA]</scope>
    <source>
        <strain evidence="4">Ar21-2</strain>
    </source>
</reference>
<name>A0A2H3E9M9_ARMGA</name>
<dbReference type="Pfam" id="PF01693">
    <property type="entry name" value="Cauli_VI"/>
    <property type="match status" value="1"/>
</dbReference>
<organism evidence="3 4">
    <name type="scientific">Armillaria gallica</name>
    <name type="common">Bulbous honey fungus</name>
    <name type="synonym">Armillaria bulbosa</name>
    <dbReference type="NCBI Taxonomy" id="47427"/>
    <lineage>
        <taxon>Eukaryota</taxon>
        <taxon>Fungi</taxon>
        <taxon>Dikarya</taxon>
        <taxon>Basidiomycota</taxon>
        <taxon>Agaricomycotina</taxon>
        <taxon>Agaricomycetes</taxon>
        <taxon>Agaricomycetidae</taxon>
        <taxon>Agaricales</taxon>
        <taxon>Marasmiineae</taxon>
        <taxon>Physalacriaceae</taxon>
        <taxon>Armillaria</taxon>
    </lineage>
</organism>
<feature type="compositionally biased region" description="Polar residues" evidence="1">
    <location>
        <begin position="63"/>
        <end position="73"/>
    </location>
</feature>
<evidence type="ECO:0000313" key="3">
    <source>
        <dbReference type="EMBL" id="PBL04116.1"/>
    </source>
</evidence>
<dbReference type="Proteomes" id="UP000217790">
    <property type="component" value="Unassembled WGS sequence"/>
</dbReference>
<gene>
    <name evidence="3" type="ORF">ARMGADRAFT_1070586</name>
</gene>
<dbReference type="STRING" id="47427.A0A2H3E9M9"/>
<feature type="region of interest" description="Disordered" evidence="1">
    <location>
        <begin position="120"/>
        <end position="139"/>
    </location>
</feature>
<feature type="domain" description="Ribonuclease H1 N-terminal" evidence="2">
    <location>
        <begin position="146"/>
        <end position="185"/>
    </location>
</feature>
<dbReference type="InParanoid" id="A0A2H3E9M9"/>
<evidence type="ECO:0000256" key="1">
    <source>
        <dbReference type="SAM" id="MobiDB-lite"/>
    </source>
</evidence>
<feature type="compositionally biased region" description="Polar residues" evidence="1">
    <location>
        <begin position="94"/>
        <end position="103"/>
    </location>
</feature>
<dbReference type="SUPFAM" id="SSF55658">
    <property type="entry name" value="L9 N-domain-like"/>
    <property type="match status" value="1"/>
</dbReference>
<accession>A0A2H3E9M9</accession>
<sequence length="281" mass="30982">MSPVLLTRPSTPSASSTMSDLSTESSLSMDSVSEALKLIIISSDDDEQPPPGHYSRWQKERSATMSTGASQAEATRGADVNTVPSTPLKKGRSATMSTDGSQAEATRVVDANTAPPLSPFQPPAFSPQRPREPWATMQSTGRPDGFYAVMNGRIMGVFDSWNLTEGSFSGFTHQSYRKFPSLTDAITTWEDSWKNEEIGYPADRQSNQRRLGAEWVRTQRHLTPQFYWVVVKGDFPGVYTNFECALHSAGVQQCEVVVTRDINIATRLFDDLMQCGEVVVV</sequence>
<dbReference type="AlphaFoldDB" id="A0A2H3E9M9"/>
<feature type="region of interest" description="Disordered" evidence="1">
    <location>
        <begin position="1"/>
        <end position="29"/>
    </location>
</feature>
<protein>
    <recommendedName>
        <fullName evidence="2">Ribonuclease H1 N-terminal domain-containing protein</fullName>
    </recommendedName>
</protein>
<proteinExistence type="predicted"/>
<feature type="compositionally biased region" description="Low complexity" evidence="1">
    <location>
        <begin position="9"/>
        <end position="29"/>
    </location>
</feature>
<dbReference type="EMBL" id="KZ293644">
    <property type="protein sequence ID" value="PBL04116.1"/>
    <property type="molecule type" value="Genomic_DNA"/>
</dbReference>
<dbReference type="OrthoDB" id="3254429at2759"/>
<dbReference type="Gene3D" id="3.40.970.10">
    <property type="entry name" value="Ribonuclease H1, N-terminal domain"/>
    <property type="match status" value="1"/>
</dbReference>
<keyword evidence="4" id="KW-1185">Reference proteome</keyword>
<evidence type="ECO:0000313" key="4">
    <source>
        <dbReference type="Proteomes" id="UP000217790"/>
    </source>
</evidence>
<evidence type="ECO:0000259" key="2">
    <source>
        <dbReference type="Pfam" id="PF01693"/>
    </source>
</evidence>
<feature type="region of interest" description="Disordered" evidence="1">
    <location>
        <begin position="41"/>
        <end position="103"/>
    </location>
</feature>
<dbReference type="InterPro" id="IPR009027">
    <property type="entry name" value="Ribosomal_bL9/RNase_H1_N"/>
</dbReference>
<dbReference type="InterPro" id="IPR011320">
    <property type="entry name" value="RNase_H1_N"/>
</dbReference>
<dbReference type="InterPro" id="IPR037056">
    <property type="entry name" value="RNase_H1_N_sf"/>
</dbReference>